<evidence type="ECO:0000259" key="8">
    <source>
        <dbReference type="Pfam" id="PF01979"/>
    </source>
</evidence>
<protein>
    <recommendedName>
        <fullName evidence="3">dihydroorotase</fullName>
        <ecNumber evidence="3">3.5.2.3</ecNumber>
    </recommendedName>
</protein>
<evidence type="ECO:0000256" key="3">
    <source>
        <dbReference type="ARBA" id="ARBA00012860"/>
    </source>
</evidence>
<dbReference type="PANTHER" id="PTHR43137">
    <property type="entry name" value="DIHYDROOROTASE"/>
    <property type="match status" value="1"/>
</dbReference>
<dbReference type="Proteomes" id="UP001363151">
    <property type="component" value="Unassembled WGS sequence"/>
</dbReference>
<evidence type="ECO:0000256" key="1">
    <source>
        <dbReference type="ARBA" id="ARBA00004880"/>
    </source>
</evidence>
<keyword evidence="5" id="KW-0378">Hydrolase</keyword>
<evidence type="ECO:0000313" key="10">
    <source>
        <dbReference type="Proteomes" id="UP001363151"/>
    </source>
</evidence>
<dbReference type="Gene3D" id="3.20.20.140">
    <property type="entry name" value="Metal-dependent hydrolases"/>
    <property type="match status" value="1"/>
</dbReference>
<evidence type="ECO:0000256" key="5">
    <source>
        <dbReference type="ARBA" id="ARBA00022801"/>
    </source>
</evidence>
<evidence type="ECO:0000256" key="6">
    <source>
        <dbReference type="ARBA" id="ARBA00022833"/>
    </source>
</evidence>
<keyword evidence="6" id="KW-0862">Zinc</keyword>
<dbReference type="InterPro" id="IPR004721">
    <property type="entry name" value="DHOdimr"/>
</dbReference>
<comment type="pathway">
    <text evidence="1">Pyrimidine metabolism; UMP biosynthesis via de novo pathway; (S)-dihydroorotate from bicarbonate: step 3/3.</text>
</comment>
<evidence type="ECO:0000256" key="4">
    <source>
        <dbReference type="ARBA" id="ARBA00022723"/>
    </source>
</evidence>
<sequence>MHTLTLTKPDDWHHHLRDGAALATTVPFAARSFGRAIAMPNLSPPVTTAALAVAYRERILAHLPPGSAFEPLMTLYLTDFTTRADVAAAADSGVVAACKLYPKGATTNSHGGVSDVAKIADALDEMERRQLLLLVHGEATGDVDIFDREPTFLEDTFKPVARRYPNLKIVLEHASTKEAAAYILNGPPNVAATVTPQHLLFNRNDMLAGGLKPHLYCMPILKAEADRAAMAAAVTSGSPKFFLGTDSAPHEYLKKESACGCAGVFSAHAPLELYALAFERAGALDKLEGFASFHGPDFYGRPRSAETVALRREAWTVPAEYPFAEGRLVPLMHGEELPWKLDAPPAALPGPRCPAAKKPRT</sequence>
<comment type="similarity">
    <text evidence="2">Belongs to the metallo-dependent hydrolases superfamily. DHOase family. Class II DHOase subfamily.</text>
</comment>
<evidence type="ECO:0000256" key="2">
    <source>
        <dbReference type="ARBA" id="ARBA00005631"/>
    </source>
</evidence>
<dbReference type="NCBIfam" id="TIGR00856">
    <property type="entry name" value="pyrC_dimer"/>
    <property type="match status" value="1"/>
</dbReference>
<dbReference type="InterPro" id="IPR032466">
    <property type="entry name" value="Metal_Hydrolase"/>
</dbReference>
<keyword evidence="10" id="KW-1185">Reference proteome</keyword>
<name>A0ABR1G058_AURAN</name>
<dbReference type="PIRSF" id="PIRSF001237">
    <property type="entry name" value="DHOdimr"/>
    <property type="match status" value="1"/>
</dbReference>
<keyword evidence="7" id="KW-0665">Pyrimidine biosynthesis</keyword>
<dbReference type="PANTHER" id="PTHR43137:SF1">
    <property type="entry name" value="DIHYDROOROTASE"/>
    <property type="match status" value="1"/>
</dbReference>
<dbReference type="InterPro" id="IPR006680">
    <property type="entry name" value="Amidohydro-rel"/>
</dbReference>
<dbReference type="EC" id="3.5.2.3" evidence="3"/>
<comment type="caution">
    <text evidence="9">The sequence shown here is derived from an EMBL/GenBank/DDBJ whole genome shotgun (WGS) entry which is preliminary data.</text>
</comment>
<dbReference type="Pfam" id="PF01979">
    <property type="entry name" value="Amidohydro_1"/>
    <property type="match status" value="1"/>
</dbReference>
<gene>
    <name evidence="9" type="primary">URA4</name>
    <name evidence="9" type="ORF">SO694_00019427</name>
</gene>
<dbReference type="InterPro" id="IPR002195">
    <property type="entry name" value="Dihydroorotase_CS"/>
</dbReference>
<proteinExistence type="inferred from homology"/>
<reference evidence="9 10" key="1">
    <citation type="submission" date="2024-03" db="EMBL/GenBank/DDBJ databases">
        <title>Aureococcus anophagefferens CCMP1851 and Kratosvirus quantuckense: Draft genome of a second virus-susceptible host strain in the model system.</title>
        <authorList>
            <person name="Chase E."/>
            <person name="Truchon A.R."/>
            <person name="Schepens W."/>
            <person name="Wilhelm S.W."/>
        </authorList>
    </citation>
    <scope>NUCLEOTIDE SEQUENCE [LARGE SCALE GENOMIC DNA]</scope>
    <source>
        <strain evidence="9 10">CCMP1851</strain>
    </source>
</reference>
<dbReference type="EMBL" id="JBBJCI010000152">
    <property type="protein sequence ID" value="KAK7241889.1"/>
    <property type="molecule type" value="Genomic_DNA"/>
</dbReference>
<accession>A0ABR1G058</accession>
<dbReference type="HAMAP" id="MF_00219">
    <property type="entry name" value="PyrC_classII"/>
    <property type="match status" value="1"/>
</dbReference>
<dbReference type="CDD" id="cd01294">
    <property type="entry name" value="DHOase"/>
    <property type="match status" value="1"/>
</dbReference>
<dbReference type="PROSITE" id="PS00483">
    <property type="entry name" value="DIHYDROOROTASE_2"/>
    <property type="match status" value="1"/>
</dbReference>
<organism evidence="9 10">
    <name type="scientific">Aureococcus anophagefferens</name>
    <name type="common">Harmful bloom alga</name>
    <dbReference type="NCBI Taxonomy" id="44056"/>
    <lineage>
        <taxon>Eukaryota</taxon>
        <taxon>Sar</taxon>
        <taxon>Stramenopiles</taxon>
        <taxon>Ochrophyta</taxon>
        <taxon>Pelagophyceae</taxon>
        <taxon>Pelagomonadales</taxon>
        <taxon>Pelagomonadaceae</taxon>
        <taxon>Aureococcus</taxon>
    </lineage>
</organism>
<dbReference type="SUPFAM" id="SSF51556">
    <property type="entry name" value="Metallo-dependent hydrolases"/>
    <property type="match status" value="1"/>
</dbReference>
<evidence type="ECO:0000256" key="7">
    <source>
        <dbReference type="ARBA" id="ARBA00022975"/>
    </source>
</evidence>
<evidence type="ECO:0000313" key="9">
    <source>
        <dbReference type="EMBL" id="KAK7241889.1"/>
    </source>
</evidence>
<keyword evidence="4" id="KW-0479">Metal-binding</keyword>
<feature type="domain" description="Amidohydrolase-related" evidence="8">
    <location>
        <begin position="11"/>
        <end position="317"/>
    </location>
</feature>